<keyword evidence="4" id="KW-0805">Transcription regulation</keyword>
<dbReference type="GO" id="GO:0000156">
    <property type="term" value="F:phosphorelay response regulator activity"/>
    <property type="evidence" value="ECO:0007669"/>
    <property type="project" value="TreeGrafter"/>
</dbReference>
<dbReference type="InterPro" id="IPR011006">
    <property type="entry name" value="CheY-like_superfamily"/>
</dbReference>
<dbReference type="InterPro" id="IPR001789">
    <property type="entry name" value="Sig_transdc_resp-reg_receiver"/>
</dbReference>
<proteinExistence type="predicted"/>
<evidence type="ECO:0000259" key="10">
    <source>
        <dbReference type="PROSITE" id="PS50110"/>
    </source>
</evidence>
<feature type="modified residue" description="4-aspartylphosphate" evidence="8">
    <location>
        <position position="52"/>
    </location>
</feature>
<dbReference type="SUPFAM" id="SSF52172">
    <property type="entry name" value="CheY-like"/>
    <property type="match status" value="1"/>
</dbReference>
<accession>A0A0A0I596</accession>
<dbReference type="CDD" id="cd17574">
    <property type="entry name" value="REC_OmpR"/>
    <property type="match status" value="1"/>
</dbReference>
<dbReference type="GO" id="GO:0032993">
    <property type="term" value="C:protein-DNA complex"/>
    <property type="evidence" value="ECO:0007669"/>
    <property type="project" value="TreeGrafter"/>
</dbReference>
<evidence type="ECO:0000256" key="3">
    <source>
        <dbReference type="ARBA" id="ARBA00023012"/>
    </source>
</evidence>
<dbReference type="SMART" id="SM00448">
    <property type="entry name" value="REC"/>
    <property type="match status" value="1"/>
</dbReference>
<evidence type="ECO:0000256" key="8">
    <source>
        <dbReference type="PROSITE-ProRule" id="PRU00169"/>
    </source>
</evidence>
<evidence type="ECO:0000256" key="5">
    <source>
        <dbReference type="ARBA" id="ARBA00023125"/>
    </source>
</evidence>
<keyword evidence="5 9" id="KW-0238">DNA-binding</keyword>
<evidence type="ECO:0000313" key="12">
    <source>
        <dbReference type="EMBL" id="KGM96579.1"/>
    </source>
</evidence>
<dbReference type="Proteomes" id="UP000030012">
    <property type="component" value="Unassembled WGS sequence"/>
</dbReference>
<evidence type="ECO:0000256" key="2">
    <source>
        <dbReference type="ARBA" id="ARBA00022553"/>
    </source>
</evidence>
<protein>
    <recommendedName>
        <fullName evidence="1">Stage 0 sporulation protein A homolog</fullName>
    </recommendedName>
</protein>
<keyword evidence="6" id="KW-0804">Transcription</keyword>
<evidence type="ECO:0000259" key="11">
    <source>
        <dbReference type="PROSITE" id="PS51755"/>
    </source>
</evidence>
<comment type="caution">
    <text evidence="12">The sequence shown here is derived from an EMBL/GenBank/DDBJ whole genome shotgun (WGS) entry which is preliminary data.</text>
</comment>
<evidence type="ECO:0000256" key="6">
    <source>
        <dbReference type="ARBA" id="ARBA00023163"/>
    </source>
</evidence>
<dbReference type="PROSITE" id="PS51755">
    <property type="entry name" value="OMPR_PHOB"/>
    <property type="match status" value="1"/>
</dbReference>
<dbReference type="FunFam" id="3.40.50.2300:FF:000001">
    <property type="entry name" value="DNA-binding response regulator PhoB"/>
    <property type="match status" value="1"/>
</dbReference>
<feature type="domain" description="OmpR/PhoB-type" evidence="11">
    <location>
        <begin position="134"/>
        <end position="233"/>
    </location>
</feature>
<dbReference type="Gene3D" id="3.40.50.2300">
    <property type="match status" value="1"/>
</dbReference>
<dbReference type="RefSeq" id="WP_039254587.1">
    <property type="nucleotide sequence ID" value="NZ_JENJ01000020.1"/>
</dbReference>
<dbReference type="InterPro" id="IPR039420">
    <property type="entry name" value="WalR-like"/>
</dbReference>
<evidence type="ECO:0000313" key="13">
    <source>
        <dbReference type="Proteomes" id="UP000030012"/>
    </source>
</evidence>
<dbReference type="PANTHER" id="PTHR48111:SF2">
    <property type="entry name" value="RESPONSE REGULATOR SAER"/>
    <property type="match status" value="1"/>
</dbReference>
<keyword evidence="3" id="KW-0902">Two-component regulatory system</keyword>
<evidence type="ECO:0000256" key="9">
    <source>
        <dbReference type="PROSITE-ProRule" id="PRU01091"/>
    </source>
</evidence>
<gene>
    <name evidence="12" type="ORF">Z968_05960</name>
</gene>
<feature type="domain" description="Response regulatory" evidence="10">
    <location>
        <begin position="3"/>
        <end position="116"/>
    </location>
</feature>
<reference evidence="12 13" key="1">
    <citation type="submission" date="2014-01" db="EMBL/GenBank/DDBJ databases">
        <title>Plasmidome dynamics in the species complex Clostridium novyi sensu lato converts strains of independent lineages into distinctly different pathogens.</title>
        <authorList>
            <person name="Skarin H."/>
            <person name="Segerman B."/>
        </authorList>
    </citation>
    <scope>NUCLEOTIDE SEQUENCE [LARGE SCALE GENOMIC DNA]</scope>
    <source>
        <strain evidence="12 13">4552</strain>
    </source>
</reference>
<dbReference type="CDD" id="cd00383">
    <property type="entry name" value="trans_reg_C"/>
    <property type="match status" value="1"/>
</dbReference>
<organism evidence="12 13">
    <name type="scientific">Clostridium novyi A str. 4552</name>
    <dbReference type="NCBI Taxonomy" id="1444289"/>
    <lineage>
        <taxon>Bacteria</taxon>
        <taxon>Bacillati</taxon>
        <taxon>Bacillota</taxon>
        <taxon>Clostridia</taxon>
        <taxon>Eubacteriales</taxon>
        <taxon>Clostridiaceae</taxon>
        <taxon>Clostridium</taxon>
    </lineage>
</organism>
<dbReference type="AlphaFoldDB" id="A0A0A0I596"/>
<feature type="DNA-binding region" description="OmpR/PhoB-type" evidence="9">
    <location>
        <begin position="134"/>
        <end position="233"/>
    </location>
</feature>
<keyword evidence="2 8" id="KW-0597">Phosphoprotein</keyword>
<dbReference type="EMBL" id="JENJ01000020">
    <property type="protein sequence ID" value="KGM96579.1"/>
    <property type="molecule type" value="Genomic_DNA"/>
</dbReference>
<dbReference type="Gene3D" id="1.10.10.10">
    <property type="entry name" value="Winged helix-like DNA-binding domain superfamily/Winged helix DNA-binding domain"/>
    <property type="match status" value="1"/>
</dbReference>
<evidence type="ECO:0000256" key="1">
    <source>
        <dbReference type="ARBA" id="ARBA00018672"/>
    </source>
</evidence>
<dbReference type="InterPro" id="IPR036388">
    <property type="entry name" value="WH-like_DNA-bd_sf"/>
</dbReference>
<dbReference type="GO" id="GO:0006355">
    <property type="term" value="P:regulation of DNA-templated transcription"/>
    <property type="evidence" value="ECO:0007669"/>
    <property type="project" value="InterPro"/>
</dbReference>
<dbReference type="OrthoDB" id="9790442at2"/>
<dbReference type="InterPro" id="IPR001867">
    <property type="entry name" value="OmpR/PhoB-type_DNA-bd"/>
</dbReference>
<dbReference type="Gene3D" id="6.10.250.690">
    <property type="match status" value="1"/>
</dbReference>
<dbReference type="Pfam" id="PF00486">
    <property type="entry name" value="Trans_reg_C"/>
    <property type="match status" value="1"/>
</dbReference>
<dbReference type="PROSITE" id="PS50110">
    <property type="entry name" value="RESPONSE_REGULATORY"/>
    <property type="match status" value="1"/>
</dbReference>
<dbReference type="InterPro" id="IPR016032">
    <property type="entry name" value="Sig_transdc_resp-reg_C-effctor"/>
</dbReference>
<dbReference type="Pfam" id="PF00072">
    <property type="entry name" value="Response_reg"/>
    <property type="match status" value="1"/>
</dbReference>
<comment type="function">
    <text evidence="7">May play the central regulatory role in sporulation. It may be an element of the effector pathway responsible for the activation of sporulation genes in response to nutritional stress. Spo0A may act in concert with spo0H (a sigma factor) to control the expression of some genes that are critical to the sporulation process.</text>
</comment>
<dbReference type="SMART" id="SM00862">
    <property type="entry name" value="Trans_reg_C"/>
    <property type="match status" value="1"/>
</dbReference>
<dbReference type="FunFam" id="1.10.10.10:FF:000018">
    <property type="entry name" value="DNA-binding response regulator ResD"/>
    <property type="match status" value="1"/>
</dbReference>
<evidence type="ECO:0000256" key="4">
    <source>
        <dbReference type="ARBA" id="ARBA00023015"/>
    </source>
</evidence>
<dbReference type="GO" id="GO:0000976">
    <property type="term" value="F:transcription cis-regulatory region binding"/>
    <property type="evidence" value="ECO:0007669"/>
    <property type="project" value="TreeGrafter"/>
</dbReference>
<dbReference type="PANTHER" id="PTHR48111">
    <property type="entry name" value="REGULATOR OF RPOS"/>
    <property type="match status" value="1"/>
</dbReference>
<dbReference type="SUPFAM" id="SSF46894">
    <property type="entry name" value="C-terminal effector domain of the bipartite response regulators"/>
    <property type="match status" value="1"/>
</dbReference>
<evidence type="ECO:0000256" key="7">
    <source>
        <dbReference type="ARBA" id="ARBA00024867"/>
    </source>
</evidence>
<dbReference type="GO" id="GO:0005829">
    <property type="term" value="C:cytosol"/>
    <property type="evidence" value="ECO:0007669"/>
    <property type="project" value="TreeGrafter"/>
</dbReference>
<name>A0A0A0I596_CLONO</name>
<sequence>MAEILIADDEEEIIELLSLYLEKDKHYIYSAVNGLEAFEIISNNKVDIAIIDIMMPKIDGYHLIKKIREKYDIPIIMLSAKSEYSDKILGLDLGADDYVTKPFNAMEVVARVNAQLRRYNKVKKNTYVNPKEEKSYLECGNLRLNINTCTLYKDNVEVYLTSTEYKIISYFLENKGRVFTKKQIFEYVWQEPFYGDDNAVMVHISNLRDKVEDDSKNPKYIKTIRGLGYKLDANM</sequence>